<comment type="caution">
    <text evidence="1">The sequence shown here is derived from an EMBL/GenBank/DDBJ whole genome shotgun (WGS) entry which is preliminary data.</text>
</comment>
<accession>A0ABV3BJ52</accession>
<dbReference type="Proteomes" id="UP001551176">
    <property type="component" value="Unassembled WGS sequence"/>
</dbReference>
<dbReference type="Gene3D" id="2.30.320.10">
    <property type="entry name" value="YwqG-like"/>
    <property type="match status" value="1"/>
</dbReference>
<proteinExistence type="predicted"/>
<dbReference type="EMBL" id="JBEYXV010000004">
    <property type="protein sequence ID" value="MEU6820765.1"/>
    <property type="molecule type" value="Genomic_DNA"/>
</dbReference>
<reference evidence="1 2" key="1">
    <citation type="submission" date="2024-06" db="EMBL/GenBank/DDBJ databases">
        <title>The Natural Products Discovery Center: Release of the First 8490 Sequenced Strains for Exploring Actinobacteria Biosynthetic Diversity.</title>
        <authorList>
            <person name="Kalkreuter E."/>
            <person name="Kautsar S.A."/>
            <person name="Yang D."/>
            <person name="Bader C.D."/>
            <person name="Teijaro C.N."/>
            <person name="Fluegel L."/>
            <person name="Davis C.M."/>
            <person name="Simpson J.R."/>
            <person name="Lauterbach L."/>
            <person name="Steele A.D."/>
            <person name="Gui C."/>
            <person name="Meng S."/>
            <person name="Li G."/>
            <person name="Viehrig K."/>
            <person name="Ye F."/>
            <person name="Su P."/>
            <person name="Kiefer A.F."/>
            <person name="Nichols A."/>
            <person name="Cepeda A.J."/>
            <person name="Yan W."/>
            <person name="Fan B."/>
            <person name="Jiang Y."/>
            <person name="Adhikari A."/>
            <person name="Zheng C.-J."/>
            <person name="Schuster L."/>
            <person name="Cowan T.M."/>
            <person name="Smanski M.J."/>
            <person name="Chevrette M.G."/>
            <person name="De Carvalho L.P.S."/>
            <person name="Shen B."/>
        </authorList>
    </citation>
    <scope>NUCLEOTIDE SEQUENCE [LARGE SCALE GENOMIC DNA]</scope>
    <source>
        <strain evidence="1 2">NPDC046838</strain>
    </source>
</reference>
<sequence>MELEPDDDVRRICVDRLGDRKPTGRCRLGGPALLEPDTAWPEFDGVPLSLHAVIDTDQLSPWPAGEGPDRSPGLLNFFHLDPDLPYESVKDLESSAPAACRVVPADPARAVERPAPHPTRSYPGRAVHAAPVTTLPDCWDLPDDAVAYDPDAHWGAASLLLDAFGDLDGNNSGGHQAFGWPGLSHTVPVMGFQDAEPHMRCC</sequence>
<name>A0ABV3BJ52_9ACTN</name>
<keyword evidence="2" id="KW-1185">Reference proteome</keyword>
<dbReference type="InterPro" id="IPR015315">
    <property type="entry name" value="DUF1963"/>
</dbReference>
<organism evidence="1 2">
    <name type="scientific">Streptomyces atriruber</name>
    <dbReference type="NCBI Taxonomy" id="545121"/>
    <lineage>
        <taxon>Bacteria</taxon>
        <taxon>Bacillati</taxon>
        <taxon>Actinomycetota</taxon>
        <taxon>Actinomycetes</taxon>
        <taxon>Kitasatosporales</taxon>
        <taxon>Streptomycetaceae</taxon>
        <taxon>Streptomyces</taxon>
    </lineage>
</organism>
<evidence type="ECO:0000313" key="1">
    <source>
        <dbReference type="EMBL" id="MEU6820765.1"/>
    </source>
</evidence>
<dbReference type="Pfam" id="PF09234">
    <property type="entry name" value="DUF1963"/>
    <property type="match status" value="1"/>
</dbReference>
<gene>
    <name evidence="1" type="ORF">ABZ921_09060</name>
</gene>
<protein>
    <submittedName>
        <fullName evidence="1">DUF1963 domain-containing protein</fullName>
    </submittedName>
</protein>
<evidence type="ECO:0000313" key="2">
    <source>
        <dbReference type="Proteomes" id="UP001551176"/>
    </source>
</evidence>
<dbReference type="RefSeq" id="WP_359346577.1">
    <property type="nucleotide sequence ID" value="NZ_JBEYXV010000004.1"/>
</dbReference>